<evidence type="ECO:0000256" key="2">
    <source>
        <dbReference type="ARBA" id="ARBA00004245"/>
    </source>
</evidence>
<evidence type="ECO:0000313" key="10">
    <source>
        <dbReference type="EMBL" id="CAD8954652.1"/>
    </source>
</evidence>
<evidence type="ECO:0000256" key="3">
    <source>
        <dbReference type="ARBA" id="ARBA00022490"/>
    </source>
</evidence>
<feature type="coiled-coil region" evidence="6">
    <location>
        <begin position="147"/>
        <end position="181"/>
    </location>
</feature>
<dbReference type="GO" id="GO:0005929">
    <property type="term" value="C:cilium"/>
    <property type="evidence" value="ECO:0007669"/>
    <property type="project" value="UniProtKB-SubCell"/>
</dbReference>
<dbReference type="GO" id="GO:0005516">
    <property type="term" value="F:calmodulin binding"/>
    <property type="evidence" value="ECO:0007669"/>
    <property type="project" value="TreeGrafter"/>
</dbReference>
<dbReference type="GO" id="GO:0005856">
    <property type="term" value="C:cytoskeleton"/>
    <property type="evidence" value="ECO:0007669"/>
    <property type="project" value="UniProtKB-SubCell"/>
</dbReference>
<proteinExistence type="predicted"/>
<feature type="compositionally biased region" description="Polar residues" evidence="7">
    <location>
        <begin position="266"/>
        <end position="275"/>
    </location>
</feature>
<reference evidence="10" key="1">
    <citation type="submission" date="2021-01" db="EMBL/GenBank/DDBJ databases">
        <authorList>
            <person name="Corre E."/>
            <person name="Pelletier E."/>
            <person name="Niang G."/>
            <person name="Scheremetjew M."/>
            <person name="Finn R."/>
            <person name="Kale V."/>
            <person name="Holt S."/>
            <person name="Cochrane G."/>
            <person name="Meng A."/>
            <person name="Brown T."/>
            <person name="Cohen L."/>
        </authorList>
    </citation>
    <scope>NUCLEOTIDE SEQUENCE</scope>
    <source>
        <strain evidence="9">CCMP441</strain>
        <strain evidence="10">CCMP644</strain>
    </source>
</reference>
<dbReference type="AlphaFoldDB" id="A0A6U4UFZ2"/>
<keyword evidence="4" id="KW-0206">Cytoskeleton</keyword>
<evidence type="ECO:0000313" key="9">
    <source>
        <dbReference type="EMBL" id="CAD8753573.1"/>
    </source>
</evidence>
<sequence length="301" mass="33338">MAEESIYNLIPQAARESDRGPLYKSKYPGQVAVEKQAAATIGFSVQGEISPKNYLRSSRNSGGDPNSPQHSPSRSPGGKQGVVRRQLVNTKPPVPSRDEKPVFGLVSHKNYVTANAVDNILAVPPPRPAGEVSYLQKEDYGQVPAYLQGVKQQIQEEYDLIRRIEEEANKEELEHVEMMTEEERKGLLDGLKQTWEVINREYQGLSFTLDTESKKKRKEECEVRLTQIEKDIGFLSKKFVFVTPDPHPDGMSGGFRGSQQGRSPQKSVSPHSKVSGSPAKHFSPASSPVMSQAMSPSPAKH</sequence>
<dbReference type="PANTHER" id="PTHR21490">
    <property type="entry name" value="ENKURIN-RELATED"/>
    <property type="match status" value="1"/>
</dbReference>
<dbReference type="PANTHER" id="PTHR21490:SF0">
    <property type="entry name" value="ENKURIN"/>
    <property type="match status" value="1"/>
</dbReference>
<keyword evidence="3" id="KW-0963">Cytoplasm</keyword>
<evidence type="ECO:0000256" key="6">
    <source>
        <dbReference type="SAM" id="Coils"/>
    </source>
</evidence>
<feature type="compositionally biased region" description="Polar residues" evidence="7">
    <location>
        <begin position="55"/>
        <end position="74"/>
    </location>
</feature>
<comment type="subcellular location">
    <subcellularLocation>
        <location evidence="1">Cell projection</location>
        <location evidence="1">Cilium</location>
    </subcellularLocation>
    <subcellularLocation>
        <location evidence="2">Cytoplasm</location>
        <location evidence="2">Cytoskeleton</location>
    </subcellularLocation>
</comment>
<dbReference type="EMBL" id="HBFX01015260">
    <property type="protein sequence ID" value="CAD8954652.1"/>
    <property type="molecule type" value="Transcribed_RNA"/>
</dbReference>
<name>A0A6U4UFZ2_HEMAN</name>
<protein>
    <recommendedName>
        <fullName evidence="8">Enkurin domain-containing protein</fullName>
    </recommendedName>
</protein>
<accession>A0A6U4UFZ2</accession>
<evidence type="ECO:0000259" key="8">
    <source>
        <dbReference type="PROSITE" id="PS51665"/>
    </source>
</evidence>
<evidence type="ECO:0000256" key="1">
    <source>
        <dbReference type="ARBA" id="ARBA00004138"/>
    </source>
</evidence>
<organism evidence="10">
    <name type="scientific">Hemiselmis andersenii</name>
    <name type="common">Cryptophyte alga</name>
    <dbReference type="NCBI Taxonomy" id="464988"/>
    <lineage>
        <taxon>Eukaryota</taxon>
        <taxon>Cryptophyceae</taxon>
        <taxon>Cryptomonadales</taxon>
        <taxon>Hemiselmidaceae</taxon>
        <taxon>Hemiselmis</taxon>
    </lineage>
</organism>
<evidence type="ECO:0000256" key="4">
    <source>
        <dbReference type="ARBA" id="ARBA00023212"/>
    </source>
</evidence>
<dbReference type="InterPro" id="IPR052102">
    <property type="entry name" value="Enkurin_domain-protein"/>
</dbReference>
<feature type="region of interest" description="Disordered" evidence="7">
    <location>
        <begin position="245"/>
        <end position="301"/>
    </location>
</feature>
<feature type="region of interest" description="Disordered" evidence="7">
    <location>
        <begin position="49"/>
        <end position="101"/>
    </location>
</feature>
<dbReference type="InterPro" id="IPR027012">
    <property type="entry name" value="Enkurin_dom"/>
</dbReference>
<dbReference type="PROSITE" id="PS51665">
    <property type="entry name" value="ENKURIN"/>
    <property type="match status" value="1"/>
</dbReference>
<feature type="domain" description="Enkurin" evidence="8">
    <location>
        <begin position="151"/>
        <end position="243"/>
    </location>
</feature>
<gene>
    <name evidence="10" type="ORF">HAND00432_LOCUS9190</name>
    <name evidence="9" type="ORF">HAND1043_LOCUS20079</name>
</gene>
<dbReference type="Pfam" id="PF13864">
    <property type="entry name" value="Enkurin"/>
    <property type="match status" value="1"/>
</dbReference>
<dbReference type="EMBL" id="HBFK01033050">
    <property type="protein sequence ID" value="CAD8753573.1"/>
    <property type="molecule type" value="Transcribed_RNA"/>
</dbReference>
<evidence type="ECO:0000256" key="7">
    <source>
        <dbReference type="SAM" id="MobiDB-lite"/>
    </source>
</evidence>
<keyword evidence="6" id="KW-0175">Coiled coil</keyword>
<keyword evidence="5" id="KW-0966">Cell projection</keyword>
<feature type="region of interest" description="Disordered" evidence="7">
    <location>
        <begin position="1"/>
        <end position="24"/>
    </location>
</feature>
<feature type="compositionally biased region" description="Polar residues" evidence="7">
    <location>
        <begin position="284"/>
        <end position="295"/>
    </location>
</feature>
<evidence type="ECO:0000256" key="5">
    <source>
        <dbReference type="ARBA" id="ARBA00023273"/>
    </source>
</evidence>